<keyword evidence="3" id="KW-0482">Metalloprotease</keyword>
<dbReference type="GO" id="GO:0008237">
    <property type="term" value="F:metallopeptidase activity"/>
    <property type="evidence" value="ECO:0007669"/>
    <property type="project" value="UniProtKB-KW"/>
</dbReference>
<feature type="transmembrane region" description="Helical" evidence="1">
    <location>
        <begin position="90"/>
        <end position="109"/>
    </location>
</feature>
<keyword evidence="4" id="KW-1185">Reference proteome</keyword>
<keyword evidence="1" id="KW-0472">Membrane</keyword>
<evidence type="ECO:0000313" key="3">
    <source>
        <dbReference type="EMBL" id="KAB2382246.1"/>
    </source>
</evidence>
<evidence type="ECO:0000313" key="4">
    <source>
        <dbReference type="Proteomes" id="UP000483004"/>
    </source>
</evidence>
<dbReference type="InterPro" id="IPR003675">
    <property type="entry name" value="Rce1/LyrA-like_dom"/>
</dbReference>
<dbReference type="Proteomes" id="UP000483004">
    <property type="component" value="Unassembled WGS sequence"/>
</dbReference>
<feature type="transmembrane region" description="Helical" evidence="1">
    <location>
        <begin position="213"/>
        <end position="234"/>
    </location>
</feature>
<sequence>MQISPDFSPLGLGLAVPLIGYVLAEGVWGKRSYDRMRRRRDQDPNALIGMFRQWISGSWWAAALAVLMLLVSPGVHLSDIGVRAPREPSFAIGAVGAMVVAMPLLAWLFHRSARAGRSPSENSQIKEMLPRTSTERWYALAMAVTAGVSEELVYRGFLIALGVDVLGLSVTTAAAVALALFTVGHVYQGWAGMVLVAAVGCSLTYLYLSSGSLLVPVCLHIFIDVLSMVVVPWITAKARETDVVPAGS</sequence>
<keyword evidence="1" id="KW-1133">Transmembrane helix</keyword>
<dbReference type="GO" id="GO:0006508">
    <property type="term" value="P:proteolysis"/>
    <property type="evidence" value="ECO:0007669"/>
    <property type="project" value="UniProtKB-KW"/>
</dbReference>
<evidence type="ECO:0000259" key="2">
    <source>
        <dbReference type="Pfam" id="PF02517"/>
    </source>
</evidence>
<keyword evidence="1" id="KW-0812">Transmembrane</keyword>
<dbReference type="GO" id="GO:0004175">
    <property type="term" value="F:endopeptidase activity"/>
    <property type="evidence" value="ECO:0007669"/>
    <property type="project" value="UniProtKB-ARBA"/>
</dbReference>
<dbReference type="EMBL" id="WBMR01000033">
    <property type="protein sequence ID" value="KAB2382246.1"/>
    <property type="molecule type" value="Genomic_DNA"/>
</dbReference>
<feature type="transmembrane region" description="Helical" evidence="1">
    <location>
        <begin position="187"/>
        <end position="208"/>
    </location>
</feature>
<feature type="domain" description="CAAX prenyl protease 2/Lysostaphin resistance protein A-like" evidence="2">
    <location>
        <begin position="136"/>
        <end position="225"/>
    </location>
</feature>
<dbReference type="AlphaFoldDB" id="A0A6L3VUN1"/>
<feature type="transmembrane region" description="Helical" evidence="1">
    <location>
        <begin position="50"/>
        <end position="70"/>
    </location>
</feature>
<keyword evidence="3" id="KW-0645">Protease</keyword>
<organism evidence="3 4">
    <name type="scientific">Actinomadura montaniterrae</name>
    <dbReference type="NCBI Taxonomy" id="1803903"/>
    <lineage>
        <taxon>Bacteria</taxon>
        <taxon>Bacillati</taxon>
        <taxon>Actinomycetota</taxon>
        <taxon>Actinomycetes</taxon>
        <taxon>Streptosporangiales</taxon>
        <taxon>Thermomonosporaceae</taxon>
        <taxon>Actinomadura</taxon>
    </lineage>
</organism>
<feature type="transmembrane region" description="Helical" evidence="1">
    <location>
        <begin position="12"/>
        <end position="29"/>
    </location>
</feature>
<keyword evidence="3" id="KW-0378">Hydrolase</keyword>
<gene>
    <name evidence="3" type="ORF">F9B16_14715</name>
</gene>
<name>A0A6L3VUN1_9ACTN</name>
<comment type="caution">
    <text evidence="3">The sequence shown here is derived from an EMBL/GenBank/DDBJ whole genome shotgun (WGS) entry which is preliminary data.</text>
</comment>
<reference evidence="3 4" key="1">
    <citation type="submission" date="2019-09" db="EMBL/GenBank/DDBJ databases">
        <title>Actinomadura physcomitrii sp. nov., a novel actinomycete isolated from moss [Physcomitrium sphaericum (Ludw) Fuernr].</title>
        <authorList>
            <person name="Liu C."/>
            <person name="Zhuang X."/>
        </authorList>
    </citation>
    <scope>NUCLEOTIDE SEQUENCE [LARGE SCALE GENOMIC DNA]</scope>
    <source>
        <strain evidence="3 4">CYP1-1B</strain>
    </source>
</reference>
<accession>A0A6L3VUN1</accession>
<evidence type="ECO:0000256" key="1">
    <source>
        <dbReference type="SAM" id="Phobius"/>
    </source>
</evidence>
<dbReference type="RefSeq" id="WP_151540615.1">
    <property type="nucleotide sequence ID" value="NZ_WBMR01000033.1"/>
</dbReference>
<dbReference type="GO" id="GO:0080120">
    <property type="term" value="P:CAAX-box protein maturation"/>
    <property type="evidence" value="ECO:0007669"/>
    <property type="project" value="UniProtKB-ARBA"/>
</dbReference>
<feature type="transmembrane region" description="Helical" evidence="1">
    <location>
        <begin position="157"/>
        <end position="181"/>
    </location>
</feature>
<dbReference type="Pfam" id="PF02517">
    <property type="entry name" value="Rce1-like"/>
    <property type="match status" value="1"/>
</dbReference>
<dbReference type="OrthoDB" id="2357478at2"/>
<proteinExistence type="predicted"/>
<protein>
    <submittedName>
        <fullName evidence="3">CPBP family intramembrane metalloprotease</fullName>
    </submittedName>
</protein>